<sequence length="198" mass="20922">MKLNTKDLLSAGLLIGLAAIGLWLNMDHTMGSARRMGPGYMPWLSFAVMLGLGILVLGSGLFNGPDPIEKWTSAEIFSLIGGAVLGTAAGMLAAQAPGWASASWNPLGIGIFVGCMIPSIVKSWRPLFLISAAFALFGLMLEPVGLMAAIAAAVILSAFADETHTPKGVTGLVVFLCVLCWAVFIYELDIRVPVWPQF</sequence>
<reference evidence="2" key="2">
    <citation type="submission" date="2020-09" db="EMBL/GenBank/DDBJ databases">
        <authorList>
            <person name="Sun Q."/>
            <person name="Zhou Y."/>
        </authorList>
    </citation>
    <scope>NUCLEOTIDE SEQUENCE</scope>
    <source>
        <strain evidence="2">CGMCC 1.3617</strain>
    </source>
</reference>
<feature type="transmembrane region" description="Helical" evidence="1">
    <location>
        <begin position="7"/>
        <end position="24"/>
    </location>
</feature>
<keyword evidence="1" id="KW-0472">Membrane</keyword>
<evidence type="ECO:0008006" key="4">
    <source>
        <dbReference type="Google" id="ProtNLM"/>
    </source>
</evidence>
<feature type="transmembrane region" description="Helical" evidence="1">
    <location>
        <begin position="76"/>
        <end position="96"/>
    </location>
</feature>
<evidence type="ECO:0000256" key="1">
    <source>
        <dbReference type="SAM" id="Phobius"/>
    </source>
</evidence>
<keyword evidence="3" id="KW-1185">Reference proteome</keyword>
<organism evidence="2 3">
    <name type="scientific">Neoroseomonas lacus</name>
    <dbReference type="NCBI Taxonomy" id="287609"/>
    <lineage>
        <taxon>Bacteria</taxon>
        <taxon>Pseudomonadati</taxon>
        <taxon>Pseudomonadota</taxon>
        <taxon>Alphaproteobacteria</taxon>
        <taxon>Acetobacterales</taxon>
        <taxon>Acetobacteraceae</taxon>
        <taxon>Neoroseomonas</taxon>
    </lineage>
</organism>
<feature type="transmembrane region" description="Helical" evidence="1">
    <location>
        <begin position="168"/>
        <end position="188"/>
    </location>
</feature>
<evidence type="ECO:0000313" key="2">
    <source>
        <dbReference type="EMBL" id="GGJ36387.1"/>
    </source>
</evidence>
<dbReference type="RefSeq" id="WP_188971982.1">
    <property type="nucleotide sequence ID" value="NZ_BMKW01000014.1"/>
</dbReference>
<dbReference type="AlphaFoldDB" id="A0A917KYT8"/>
<feature type="transmembrane region" description="Helical" evidence="1">
    <location>
        <begin position="128"/>
        <end position="156"/>
    </location>
</feature>
<comment type="caution">
    <text evidence="2">The sequence shown here is derived from an EMBL/GenBank/DDBJ whole genome shotgun (WGS) entry which is preliminary data.</text>
</comment>
<feature type="transmembrane region" description="Helical" evidence="1">
    <location>
        <begin position="102"/>
        <end position="121"/>
    </location>
</feature>
<dbReference type="Proteomes" id="UP000661507">
    <property type="component" value="Unassembled WGS sequence"/>
</dbReference>
<feature type="transmembrane region" description="Helical" evidence="1">
    <location>
        <begin position="44"/>
        <end position="64"/>
    </location>
</feature>
<keyword evidence="1" id="KW-0812">Transmembrane</keyword>
<reference evidence="2" key="1">
    <citation type="journal article" date="2014" name="Int. J. Syst. Evol. Microbiol.">
        <title>Complete genome sequence of Corynebacterium casei LMG S-19264T (=DSM 44701T), isolated from a smear-ripened cheese.</title>
        <authorList>
            <consortium name="US DOE Joint Genome Institute (JGI-PGF)"/>
            <person name="Walter F."/>
            <person name="Albersmeier A."/>
            <person name="Kalinowski J."/>
            <person name="Ruckert C."/>
        </authorList>
    </citation>
    <scope>NUCLEOTIDE SEQUENCE</scope>
    <source>
        <strain evidence="2">CGMCC 1.3617</strain>
    </source>
</reference>
<evidence type="ECO:0000313" key="3">
    <source>
        <dbReference type="Proteomes" id="UP000661507"/>
    </source>
</evidence>
<name>A0A917KYT8_9PROT</name>
<dbReference type="EMBL" id="BMKW01000014">
    <property type="protein sequence ID" value="GGJ36387.1"/>
    <property type="molecule type" value="Genomic_DNA"/>
</dbReference>
<keyword evidence="1" id="KW-1133">Transmembrane helix</keyword>
<accession>A0A917KYT8</accession>
<proteinExistence type="predicted"/>
<protein>
    <recommendedName>
        <fullName evidence="4">Tripartite tricarboxylate transporter TctB family protein</fullName>
    </recommendedName>
</protein>
<gene>
    <name evidence="2" type="ORF">GCM10011320_50210</name>
</gene>